<keyword evidence="9 12" id="KW-0472">Membrane</keyword>
<evidence type="ECO:0000256" key="8">
    <source>
        <dbReference type="ARBA" id="ARBA00022989"/>
    </source>
</evidence>
<evidence type="ECO:0000256" key="9">
    <source>
        <dbReference type="ARBA" id="ARBA00023136"/>
    </source>
</evidence>
<proteinExistence type="predicted"/>
<evidence type="ECO:0000256" key="5">
    <source>
        <dbReference type="ARBA" id="ARBA00022844"/>
    </source>
</evidence>
<keyword evidence="5" id="KW-0946">Virion</keyword>
<evidence type="ECO:0000256" key="10">
    <source>
        <dbReference type="ARBA" id="ARBA00023157"/>
    </source>
</evidence>
<evidence type="ECO:0000256" key="4">
    <source>
        <dbReference type="ARBA" id="ARBA00022692"/>
    </source>
</evidence>
<organism evidence="13 14">
    <name type="scientific">Diachasmimorpha longicaudata entomopoxvirus</name>
    <dbReference type="NCBI Taxonomy" id="109981"/>
    <lineage>
        <taxon>Viruses</taxon>
        <taxon>Varidnaviria</taxon>
        <taxon>Bamfordvirae</taxon>
        <taxon>Nucleocytoviricota</taxon>
        <taxon>Pokkesviricetes</taxon>
        <taxon>Chitovirales</taxon>
        <taxon>Poxviridae</taxon>
        <taxon>Entomopoxvirinae</taxon>
        <taxon>Epsilonentomopoxvirus</taxon>
        <taxon>Epsilonentomopoxvirus dlongicaudata</taxon>
        <taxon>Diachasmimorpha entomopoxvirus</taxon>
    </lineage>
</organism>
<evidence type="ECO:0000256" key="3">
    <source>
        <dbReference type="ARBA" id="ARBA00022595"/>
    </source>
</evidence>
<dbReference type="Proteomes" id="UP000593702">
    <property type="component" value="Segment"/>
</dbReference>
<evidence type="ECO:0000256" key="12">
    <source>
        <dbReference type="SAM" id="Phobius"/>
    </source>
</evidence>
<comment type="subcellular location">
    <subcellularLocation>
        <location evidence="1">Virion membrane</location>
        <topology evidence="1">Single-pass type III membrane protein</topology>
    </subcellularLocation>
</comment>
<evidence type="ECO:0000313" key="13">
    <source>
        <dbReference type="EMBL" id="AKS26340.1"/>
    </source>
</evidence>
<evidence type="ECO:0000256" key="2">
    <source>
        <dbReference type="ARBA" id="ARBA00022506"/>
    </source>
</evidence>
<evidence type="ECO:0000256" key="11">
    <source>
        <dbReference type="ARBA" id="ARBA00023296"/>
    </source>
</evidence>
<keyword evidence="7" id="KW-0735">Signal-anchor</keyword>
<evidence type="ECO:0000256" key="1">
    <source>
        <dbReference type="ARBA" id="ARBA00004462"/>
    </source>
</evidence>
<gene>
    <name evidence="13" type="ORF">DLEV_049</name>
</gene>
<dbReference type="EMBL" id="KR095315">
    <property type="protein sequence ID" value="AKS26340.1"/>
    <property type="molecule type" value="Genomic_DNA"/>
</dbReference>
<keyword evidence="3" id="KW-1162">Viral penetration into host cytoplasm</keyword>
<evidence type="ECO:0000256" key="7">
    <source>
        <dbReference type="ARBA" id="ARBA00022968"/>
    </source>
</evidence>
<dbReference type="GO" id="GO:0046718">
    <property type="term" value="P:symbiont entry into host cell"/>
    <property type="evidence" value="ECO:0007669"/>
    <property type="project" value="UniProtKB-KW"/>
</dbReference>
<dbReference type="GO" id="GO:0039663">
    <property type="term" value="P:membrane fusion involved in viral entry into host cell"/>
    <property type="evidence" value="ECO:0007669"/>
    <property type="project" value="UniProtKB-KW"/>
</dbReference>
<keyword evidence="4 12" id="KW-0812">Transmembrane</keyword>
<reference evidence="13 14" key="1">
    <citation type="submission" date="2015-04" db="EMBL/GenBank/DDBJ databases">
        <title>Diachasmimorpha longicaudata entomopoxvirus genome.</title>
        <authorList>
            <person name="Coffman K.A."/>
            <person name="Burke G.R."/>
        </authorList>
    </citation>
    <scope>NUCLEOTIDE SEQUENCE [LARGE SCALE GENOMIC DNA]</scope>
</reference>
<keyword evidence="2" id="KW-1168">Fusion of virus membrane with host membrane</keyword>
<evidence type="ECO:0000313" key="14">
    <source>
        <dbReference type="Proteomes" id="UP000593702"/>
    </source>
</evidence>
<protein>
    <submittedName>
        <fullName evidence="13">Putative IMV entry/fusion membrane protein 1</fullName>
    </submittedName>
</protein>
<keyword evidence="11" id="KW-1160">Virus entry into host cell</keyword>
<name>A0A7R5WFZ3_9POXV</name>
<dbReference type="GO" id="GO:0055036">
    <property type="term" value="C:virion membrane"/>
    <property type="evidence" value="ECO:0007669"/>
    <property type="project" value="UniProtKB-SubCell"/>
</dbReference>
<evidence type="ECO:0000256" key="6">
    <source>
        <dbReference type="ARBA" id="ARBA00022879"/>
    </source>
</evidence>
<keyword evidence="14" id="KW-1185">Reference proteome</keyword>
<sequence>MIFILYLNLIFFIIICNILLVLILEKKEFESEIFNSELGKKINQAICEDNKWFVFKNSLSGLEVFTVLDEEKRHLACDKPVPETPILKKCSATDYLQTHSPCTMLLSELMFYRNQK</sequence>
<feature type="transmembrane region" description="Helical" evidence="12">
    <location>
        <begin position="6"/>
        <end position="24"/>
    </location>
</feature>
<accession>A0A7R5WFZ3</accession>
<dbReference type="InterPro" id="IPR007987">
    <property type="entry name" value="Poxvirus_A21"/>
</dbReference>
<dbReference type="Pfam" id="PF05323">
    <property type="entry name" value="Pox_A21"/>
    <property type="match status" value="1"/>
</dbReference>
<keyword evidence="6" id="KW-0261">Viral envelope protein</keyword>
<keyword evidence="8 12" id="KW-1133">Transmembrane helix</keyword>
<keyword evidence="10" id="KW-1015">Disulfide bond</keyword>
<dbReference type="GO" id="GO:0019031">
    <property type="term" value="C:viral envelope"/>
    <property type="evidence" value="ECO:0007669"/>
    <property type="project" value="UniProtKB-KW"/>
</dbReference>